<organism evidence="2 3">
    <name type="scientific">Flavobacterium frigoris</name>
    <dbReference type="NCBI Taxonomy" id="229204"/>
    <lineage>
        <taxon>Bacteria</taxon>
        <taxon>Pseudomonadati</taxon>
        <taxon>Bacteroidota</taxon>
        <taxon>Flavobacteriia</taxon>
        <taxon>Flavobacteriales</taxon>
        <taxon>Flavobacteriaceae</taxon>
        <taxon>Flavobacterium</taxon>
    </lineage>
</organism>
<dbReference type="OrthoDB" id="1466811at2"/>
<keyword evidence="3" id="KW-1185">Reference proteome</keyword>
<dbReference type="EMBL" id="FOFZ01000002">
    <property type="protein sequence ID" value="SEQ39490.1"/>
    <property type="molecule type" value="Genomic_DNA"/>
</dbReference>
<evidence type="ECO:0000313" key="3">
    <source>
        <dbReference type="Proteomes" id="UP000183658"/>
    </source>
</evidence>
<gene>
    <name evidence="2" type="ORF">SAMN05444355_102245</name>
</gene>
<accession>A0A1H9FNC6</accession>
<dbReference type="AlphaFoldDB" id="A0A1H9FNC6"/>
<sequence length="367" mass="41914">MRNFTIYLAIFLCLMASKMLGQETFEKQAKKIALKIENVTKEQKEALKVEVEEVNLQLEKGSISQEQADLKKQQLAQARATIIENKVAVSQEELKDLVQAQVEGKISNMESDGDRSGGTMIIIGGSTDSIGENKTEINFTSMKVYKGQSEKEDRQSKRTTTQVVLATGLNNVVIDGTAAKSDFRYWGSHFYEWGLTYNTRIFKNNNLLHAKYGFSLMYNNLRVTDNRRFVIDGKQTNLEVNPIRQEDSRFKNVNLVFPLHLEFDFTKPKLRDGKTYFKTHDSFRFGLGGYVGTNLKSKQYIKYDSDEYKSREITKGDFNVDSFIYGLSGYVGYGATSLYLKYDLNPLFKDNAVKQNNVSLGVRFDFN</sequence>
<evidence type="ECO:0000256" key="1">
    <source>
        <dbReference type="SAM" id="SignalP"/>
    </source>
</evidence>
<keyword evidence="1" id="KW-0732">Signal</keyword>
<name>A0A1H9FNC6_FLAFI</name>
<dbReference type="Proteomes" id="UP000183658">
    <property type="component" value="Unassembled WGS sequence"/>
</dbReference>
<reference evidence="3" key="1">
    <citation type="submission" date="2016-10" db="EMBL/GenBank/DDBJ databases">
        <authorList>
            <person name="Varghese N."/>
            <person name="Submissions S."/>
        </authorList>
    </citation>
    <scope>NUCLEOTIDE SEQUENCE [LARGE SCALE GENOMIC DNA]</scope>
    <source>
        <strain evidence="3">DSM 15719</strain>
    </source>
</reference>
<evidence type="ECO:0008006" key="4">
    <source>
        <dbReference type="Google" id="ProtNLM"/>
    </source>
</evidence>
<protein>
    <recommendedName>
        <fullName evidence="4">Outer membrane protein beta-barrel domain-containing protein</fullName>
    </recommendedName>
</protein>
<feature type="chain" id="PRO_5010332992" description="Outer membrane protein beta-barrel domain-containing protein" evidence="1">
    <location>
        <begin position="22"/>
        <end position="367"/>
    </location>
</feature>
<proteinExistence type="predicted"/>
<feature type="signal peptide" evidence="1">
    <location>
        <begin position="1"/>
        <end position="21"/>
    </location>
</feature>
<evidence type="ECO:0000313" key="2">
    <source>
        <dbReference type="EMBL" id="SEQ39490.1"/>
    </source>
</evidence>
<dbReference type="RefSeq" id="WP_074721566.1">
    <property type="nucleotide sequence ID" value="NZ_CBCRVS010000001.1"/>
</dbReference>